<sequence>MSAPELYRELDTYSQALVHQVATGDAEVRLLQHATEANRQEMAAKVRSLTELAVQAGKLNMNFLQMQKQLQGMGGDGMNTGPLEKMNGRLREKILDICELCYPGQPTGL</sequence>
<dbReference type="RefSeq" id="WP_380621354.1">
    <property type="nucleotide sequence ID" value="NZ_JBHSDK010000015.1"/>
</dbReference>
<organism evidence="1 2">
    <name type="scientific">Salininema proteolyticum</name>
    <dbReference type="NCBI Taxonomy" id="1607685"/>
    <lineage>
        <taxon>Bacteria</taxon>
        <taxon>Bacillati</taxon>
        <taxon>Actinomycetota</taxon>
        <taxon>Actinomycetes</taxon>
        <taxon>Glycomycetales</taxon>
        <taxon>Glycomycetaceae</taxon>
        <taxon>Salininema</taxon>
    </lineage>
</organism>
<dbReference type="EMBL" id="JBHSDK010000015">
    <property type="protein sequence ID" value="MFC4335972.1"/>
    <property type="molecule type" value="Genomic_DNA"/>
</dbReference>
<accession>A0ABV8TZX5</accession>
<reference evidence="2" key="1">
    <citation type="journal article" date="2019" name="Int. J. Syst. Evol. Microbiol.">
        <title>The Global Catalogue of Microorganisms (GCM) 10K type strain sequencing project: providing services to taxonomists for standard genome sequencing and annotation.</title>
        <authorList>
            <consortium name="The Broad Institute Genomics Platform"/>
            <consortium name="The Broad Institute Genome Sequencing Center for Infectious Disease"/>
            <person name="Wu L."/>
            <person name="Ma J."/>
        </authorList>
    </citation>
    <scope>NUCLEOTIDE SEQUENCE [LARGE SCALE GENOMIC DNA]</scope>
    <source>
        <strain evidence="2">IBRC-M 10908</strain>
    </source>
</reference>
<dbReference type="Proteomes" id="UP001595823">
    <property type="component" value="Unassembled WGS sequence"/>
</dbReference>
<gene>
    <name evidence="1" type="ORF">ACFPET_12230</name>
</gene>
<evidence type="ECO:0008006" key="3">
    <source>
        <dbReference type="Google" id="ProtNLM"/>
    </source>
</evidence>
<evidence type="ECO:0000313" key="1">
    <source>
        <dbReference type="EMBL" id="MFC4335972.1"/>
    </source>
</evidence>
<keyword evidence="2" id="KW-1185">Reference proteome</keyword>
<evidence type="ECO:0000313" key="2">
    <source>
        <dbReference type="Proteomes" id="UP001595823"/>
    </source>
</evidence>
<proteinExistence type="predicted"/>
<protein>
    <recommendedName>
        <fullName evidence="3">Coat F domain-containing protein</fullName>
    </recommendedName>
</protein>
<comment type="caution">
    <text evidence="1">The sequence shown here is derived from an EMBL/GenBank/DDBJ whole genome shotgun (WGS) entry which is preliminary data.</text>
</comment>
<name>A0ABV8TZX5_9ACTN</name>